<dbReference type="Gene3D" id="3.30.40.10">
    <property type="entry name" value="Zinc/RING finger domain, C3HC4 (zinc finger)"/>
    <property type="match status" value="1"/>
</dbReference>
<reference evidence="5" key="1">
    <citation type="submission" date="2023-01" db="EMBL/GenBank/DDBJ databases">
        <title>Biogeochemical cycle of methane in antarctic sediments.</title>
        <authorList>
            <person name="Roldan D.M."/>
            <person name="Menes R.J."/>
        </authorList>
    </citation>
    <scope>NUCLEOTIDE SEQUENCE [LARGE SCALE GENOMIC DNA]</scope>
    <source>
        <strain evidence="5">K-2018 MAG008</strain>
    </source>
</reference>
<keyword evidence="2" id="KW-0863">Zinc-finger</keyword>
<dbReference type="PROSITE" id="PS50178">
    <property type="entry name" value="ZF_FYVE"/>
    <property type="match status" value="1"/>
</dbReference>
<dbReference type="Proteomes" id="UP001160519">
    <property type="component" value="Unassembled WGS sequence"/>
</dbReference>
<evidence type="ECO:0000256" key="1">
    <source>
        <dbReference type="ARBA" id="ARBA00022723"/>
    </source>
</evidence>
<keyword evidence="6" id="KW-1185">Reference proteome</keyword>
<evidence type="ECO:0000313" key="5">
    <source>
        <dbReference type="EMBL" id="MDI1231573.1"/>
    </source>
</evidence>
<keyword evidence="3" id="KW-0862">Zinc</keyword>
<organism evidence="5 6">
    <name type="scientific">Candidatus Methylobacter titanis</name>
    <dbReference type="NCBI Taxonomy" id="3053457"/>
    <lineage>
        <taxon>Bacteria</taxon>
        <taxon>Pseudomonadati</taxon>
        <taxon>Pseudomonadota</taxon>
        <taxon>Gammaproteobacteria</taxon>
        <taxon>Methylococcales</taxon>
        <taxon>Methylococcaceae</taxon>
        <taxon>Methylobacter</taxon>
    </lineage>
</organism>
<dbReference type="Pfam" id="PF01363">
    <property type="entry name" value="FYVE"/>
    <property type="match status" value="1"/>
</dbReference>
<comment type="caution">
    <text evidence="5">The sequence shown here is derived from an EMBL/GenBank/DDBJ whole genome shotgun (WGS) entry which is preliminary data.</text>
</comment>
<dbReference type="SMART" id="SM00064">
    <property type="entry name" value="FYVE"/>
    <property type="match status" value="1"/>
</dbReference>
<gene>
    <name evidence="5" type="ORF">PSU93_10520</name>
</gene>
<dbReference type="InterPro" id="IPR017455">
    <property type="entry name" value="Znf_FYVE-rel"/>
</dbReference>
<proteinExistence type="predicted"/>
<dbReference type="CDD" id="cd15737">
    <property type="entry name" value="FYVE2_Vac1p_like"/>
    <property type="match status" value="1"/>
</dbReference>
<evidence type="ECO:0000313" key="6">
    <source>
        <dbReference type="Proteomes" id="UP001160519"/>
    </source>
</evidence>
<feature type="domain" description="FYVE-type" evidence="4">
    <location>
        <begin position="453"/>
        <end position="505"/>
    </location>
</feature>
<dbReference type="PANTHER" id="PTHR39490:SF8">
    <property type="entry name" value="ZINC FINGER FYVE DOMAIN-CONTAINING PROTEIN 21"/>
    <property type="match status" value="1"/>
</dbReference>
<dbReference type="PANTHER" id="PTHR39490">
    <property type="entry name" value="ARRESTIN DOMAIN-CONTAINING PROTEIN D"/>
    <property type="match status" value="1"/>
</dbReference>
<dbReference type="AlphaFoldDB" id="A0AA43Q4G3"/>
<dbReference type="Pfam" id="PF20551">
    <property type="entry name" value="DUF6765"/>
    <property type="match status" value="1"/>
</dbReference>
<dbReference type="InterPro" id="IPR000306">
    <property type="entry name" value="Znf_FYVE"/>
</dbReference>
<evidence type="ECO:0000256" key="3">
    <source>
        <dbReference type="ARBA" id="ARBA00022833"/>
    </source>
</evidence>
<dbReference type="GO" id="GO:0008270">
    <property type="term" value="F:zinc ion binding"/>
    <property type="evidence" value="ECO:0007669"/>
    <property type="project" value="UniProtKB-KW"/>
</dbReference>
<evidence type="ECO:0000259" key="4">
    <source>
        <dbReference type="PROSITE" id="PS50178"/>
    </source>
</evidence>
<name>A0AA43Q4G3_9GAMM</name>
<dbReference type="InterPro" id="IPR013083">
    <property type="entry name" value="Znf_RING/FYVE/PHD"/>
</dbReference>
<dbReference type="InterPro" id="IPR011011">
    <property type="entry name" value="Znf_FYVE_PHD"/>
</dbReference>
<evidence type="ECO:0000256" key="2">
    <source>
        <dbReference type="ARBA" id="ARBA00022771"/>
    </source>
</evidence>
<accession>A0AA43Q4G3</accession>
<dbReference type="InterPro" id="IPR046653">
    <property type="entry name" value="DUF6765"/>
</dbReference>
<dbReference type="EMBL" id="JAQSDF010000033">
    <property type="protein sequence ID" value="MDI1231573.1"/>
    <property type="molecule type" value="Genomic_DNA"/>
</dbReference>
<sequence>MDVDFHYYATFAAARFAGWNKQEAETIAYSAQFVDEFNMSYGSSSEPWSFTTSQLPSPKMGTFRFDQINHQNGSSKIRPRRTVQSTAECMKSLHIRKDIWIPFHFLPGNYGKKNERDPRHIKREGCSNKNFDLLCRPLSPLAIAMINDLLDFNKNHDGINHDYLLQLVGLRMHVFADTWAHQDFVGDGVKAINDCMGYYNFIEKGECLEQLNWDIPIMKDDNNMGYAPNVQLPRAYLGHGRLGHFPDYSWCRYYYSPAWMQAGGSINPNSSANNVKMLVRDNPVVFQTAFFELVKVLYALKNKISTYPNRITLSLIFGTNKVDEITNAVREAIALDRSEDLYSDTLVFQKTVDKWKELIKNHCGGNDITFDNQKWKTEAASALTNANRTSGEYRWNHDKFIKTNLYKFNLAAEHHFAFVKTKLRADLNYELDDIATFDKAKVGLATEVVWQPDSSVSKCPICNKSFGVINRKHHCRTCGRVVCSSCAPEKRLRGDRICKDCESSQ</sequence>
<dbReference type="SUPFAM" id="SSF57903">
    <property type="entry name" value="FYVE/PHD zinc finger"/>
    <property type="match status" value="1"/>
</dbReference>
<dbReference type="InterPro" id="IPR052113">
    <property type="entry name" value="FYVE-type_Zinc_Finger"/>
</dbReference>
<protein>
    <submittedName>
        <fullName evidence="5">FYVE zinc finger domain-containing protein</fullName>
    </submittedName>
</protein>
<keyword evidence="1" id="KW-0479">Metal-binding</keyword>